<dbReference type="PANTHER" id="PTHR34374:SF1">
    <property type="entry name" value="LARGE RIBOSOMAL RNA SUBUNIT ACCUMULATION PROTEIN YCED HOMOLOG 1, CHLOROPLASTIC"/>
    <property type="match status" value="1"/>
</dbReference>
<reference evidence="1 2" key="1">
    <citation type="submission" date="2017-12" db="EMBL/GenBank/DDBJ databases">
        <title>The whole genome sequence of the Acidipropionibacterium virtanenii sp. nov. type strain JS278.</title>
        <authorList>
            <person name="Laine P."/>
            <person name="Deptula P."/>
            <person name="Varmanen P."/>
            <person name="Auvinen P."/>
        </authorList>
    </citation>
    <scope>NUCLEOTIDE SEQUENCE [LARGE SCALE GENOMIC DNA]</scope>
    <source>
        <strain evidence="1 2">JS278</strain>
    </source>
</reference>
<protein>
    <recommendedName>
        <fullName evidence="3">Large ribosomal RNA subunit accumulation protein YceD</fullName>
    </recommendedName>
</protein>
<sequence>MNTHHRRSDASGDLLIETHDLKRRAGQMIQVARDLPAPEKLGVDMIGVPEGSPIGLDLRLESVIEGILVTGTATTTLAGECSRCLNPIEETTSFDLQELYFYPDREAGEDAYRVSGEETVDLEPVLREAVVLSLPFRPLCMPDCAGLCPECGVNLNDHPDHDHEERIDPRWAALRDLGTEES</sequence>
<dbReference type="KEGG" id="acij:JS278_01334"/>
<dbReference type="AlphaFoldDB" id="A0A344UTB1"/>
<dbReference type="RefSeq" id="WP_114044504.1">
    <property type="nucleotide sequence ID" value="NZ_CP025198.1"/>
</dbReference>
<dbReference type="OrthoDB" id="9790372at2"/>
<name>A0A344UTB1_9ACTN</name>
<organism evidence="1 2">
    <name type="scientific">Acidipropionibacterium virtanenii</name>
    <dbReference type="NCBI Taxonomy" id="2057246"/>
    <lineage>
        <taxon>Bacteria</taxon>
        <taxon>Bacillati</taxon>
        <taxon>Actinomycetota</taxon>
        <taxon>Actinomycetes</taxon>
        <taxon>Propionibacteriales</taxon>
        <taxon>Propionibacteriaceae</taxon>
        <taxon>Acidipropionibacterium</taxon>
    </lineage>
</organism>
<evidence type="ECO:0000313" key="1">
    <source>
        <dbReference type="EMBL" id="AXE38509.1"/>
    </source>
</evidence>
<keyword evidence="2" id="KW-1185">Reference proteome</keyword>
<evidence type="ECO:0008006" key="3">
    <source>
        <dbReference type="Google" id="ProtNLM"/>
    </source>
</evidence>
<accession>A0A344UTB1</accession>
<evidence type="ECO:0000313" key="2">
    <source>
        <dbReference type="Proteomes" id="UP000251995"/>
    </source>
</evidence>
<dbReference type="InterPro" id="IPR003772">
    <property type="entry name" value="YceD"/>
</dbReference>
<dbReference type="PANTHER" id="PTHR34374">
    <property type="entry name" value="LARGE RIBOSOMAL RNA SUBUNIT ACCUMULATION PROTEIN YCED HOMOLOG 1, CHLOROPLASTIC"/>
    <property type="match status" value="1"/>
</dbReference>
<dbReference type="EMBL" id="CP025198">
    <property type="protein sequence ID" value="AXE38509.1"/>
    <property type="molecule type" value="Genomic_DNA"/>
</dbReference>
<proteinExistence type="predicted"/>
<dbReference type="Pfam" id="PF02620">
    <property type="entry name" value="YceD"/>
    <property type="match status" value="1"/>
</dbReference>
<dbReference type="Proteomes" id="UP000251995">
    <property type="component" value="Chromosome"/>
</dbReference>
<gene>
    <name evidence="1" type="ORF">JS278_01334</name>
</gene>